<dbReference type="RefSeq" id="WP_377243135.1">
    <property type="nucleotide sequence ID" value="NZ_JBHLXP010000001.1"/>
</dbReference>
<feature type="transmembrane region" description="Helical" evidence="5">
    <location>
        <begin position="209"/>
        <end position="228"/>
    </location>
</feature>
<dbReference type="PANTHER" id="PTHR32322">
    <property type="entry name" value="INNER MEMBRANE TRANSPORTER"/>
    <property type="match status" value="1"/>
</dbReference>
<keyword evidence="2 5" id="KW-0812">Transmembrane</keyword>
<feature type="transmembrane region" description="Helical" evidence="5">
    <location>
        <begin position="176"/>
        <end position="197"/>
    </location>
</feature>
<feature type="transmembrane region" description="Helical" evidence="5">
    <location>
        <begin position="9"/>
        <end position="30"/>
    </location>
</feature>
<organism evidence="7 8">
    <name type="scientific">Rheinheimera tilapiae</name>
    <dbReference type="NCBI Taxonomy" id="875043"/>
    <lineage>
        <taxon>Bacteria</taxon>
        <taxon>Pseudomonadati</taxon>
        <taxon>Pseudomonadota</taxon>
        <taxon>Gammaproteobacteria</taxon>
        <taxon>Chromatiales</taxon>
        <taxon>Chromatiaceae</taxon>
        <taxon>Rheinheimera</taxon>
    </lineage>
</organism>
<gene>
    <name evidence="7" type="ORF">ACFFJP_10435</name>
</gene>
<dbReference type="Proteomes" id="UP001589813">
    <property type="component" value="Unassembled WGS sequence"/>
</dbReference>
<keyword evidence="4 5" id="KW-0472">Membrane</keyword>
<feature type="transmembrane region" description="Helical" evidence="5">
    <location>
        <begin position="36"/>
        <end position="54"/>
    </location>
</feature>
<evidence type="ECO:0000256" key="4">
    <source>
        <dbReference type="ARBA" id="ARBA00023136"/>
    </source>
</evidence>
<evidence type="ECO:0000313" key="8">
    <source>
        <dbReference type="Proteomes" id="UP001589813"/>
    </source>
</evidence>
<feature type="domain" description="EamA" evidence="6">
    <location>
        <begin position="150"/>
        <end position="281"/>
    </location>
</feature>
<keyword evidence="8" id="KW-1185">Reference proteome</keyword>
<feature type="transmembrane region" description="Helical" evidence="5">
    <location>
        <begin position="147"/>
        <end position="164"/>
    </location>
</feature>
<evidence type="ECO:0000256" key="3">
    <source>
        <dbReference type="ARBA" id="ARBA00022989"/>
    </source>
</evidence>
<dbReference type="PANTHER" id="PTHR32322:SF9">
    <property type="entry name" value="AMINO-ACID METABOLITE EFFLUX PUMP-RELATED"/>
    <property type="match status" value="1"/>
</dbReference>
<dbReference type="InterPro" id="IPR037185">
    <property type="entry name" value="EmrE-like"/>
</dbReference>
<protein>
    <submittedName>
        <fullName evidence="7">DMT family transporter</fullName>
    </submittedName>
</protein>
<keyword evidence="3 5" id="KW-1133">Transmembrane helix</keyword>
<dbReference type="EMBL" id="JBHLXP010000001">
    <property type="protein sequence ID" value="MFC0048705.1"/>
    <property type="molecule type" value="Genomic_DNA"/>
</dbReference>
<evidence type="ECO:0000313" key="7">
    <source>
        <dbReference type="EMBL" id="MFC0048705.1"/>
    </source>
</evidence>
<name>A0ABV6BCX7_9GAMM</name>
<comment type="subcellular location">
    <subcellularLocation>
        <location evidence="1">Membrane</location>
        <topology evidence="1">Multi-pass membrane protein</topology>
    </subcellularLocation>
</comment>
<comment type="caution">
    <text evidence="7">The sequence shown here is derived from an EMBL/GenBank/DDBJ whole genome shotgun (WGS) entry which is preliminary data.</text>
</comment>
<accession>A0ABV6BCX7</accession>
<feature type="transmembrane region" description="Helical" evidence="5">
    <location>
        <begin position="120"/>
        <end position="141"/>
    </location>
</feature>
<evidence type="ECO:0000256" key="1">
    <source>
        <dbReference type="ARBA" id="ARBA00004141"/>
    </source>
</evidence>
<evidence type="ECO:0000256" key="2">
    <source>
        <dbReference type="ARBA" id="ARBA00022692"/>
    </source>
</evidence>
<evidence type="ECO:0000259" key="6">
    <source>
        <dbReference type="Pfam" id="PF00892"/>
    </source>
</evidence>
<dbReference type="Pfam" id="PF00892">
    <property type="entry name" value="EamA"/>
    <property type="match status" value="2"/>
</dbReference>
<dbReference type="InterPro" id="IPR000620">
    <property type="entry name" value="EamA_dom"/>
</dbReference>
<feature type="transmembrane region" description="Helical" evidence="5">
    <location>
        <begin position="66"/>
        <end position="86"/>
    </location>
</feature>
<sequence>MKLTDIGRLLLLAAIWGASFLCIRVAVPAFGPGSLMTGRVGLAALFLAIIGLLWQKRLIWRGKVRHFLLLGLINSALPFFLFAYAAHWLTASVLSVLNATAPIWGAVLGVLFFRQPLSARLAFGLLLGVTGVGILVGFDAVVLQPDAGLAIAAGAGAACCYGLATHYTRRAEAVEPFANAHGSMWGALLCLLPVALLQPPVAEPTVWQAGALLMLGVLCTGVAYLLYFALVRDIGATPTLTVTFLIPVFGVSWGALFLGETVGWHTLVGALTVLTGTALVTGVSLTKLWQQMYAKA</sequence>
<feature type="transmembrane region" description="Helical" evidence="5">
    <location>
        <begin position="240"/>
        <end position="258"/>
    </location>
</feature>
<feature type="domain" description="EamA" evidence="6">
    <location>
        <begin position="9"/>
        <end position="136"/>
    </location>
</feature>
<dbReference type="SUPFAM" id="SSF103481">
    <property type="entry name" value="Multidrug resistance efflux transporter EmrE"/>
    <property type="match status" value="2"/>
</dbReference>
<reference evidence="7 8" key="1">
    <citation type="submission" date="2024-09" db="EMBL/GenBank/DDBJ databases">
        <authorList>
            <person name="Sun Q."/>
            <person name="Mori K."/>
        </authorList>
    </citation>
    <scope>NUCLEOTIDE SEQUENCE [LARGE SCALE GENOMIC DNA]</scope>
    <source>
        <strain evidence="7 8">KCTC 23315</strain>
    </source>
</reference>
<feature type="transmembrane region" description="Helical" evidence="5">
    <location>
        <begin position="92"/>
        <end position="113"/>
    </location>
</feature>
<feature type="transmembrane region" description="Helical" evidence="5">
    <location>
        <begin position="264"/>
        <end position="285"/>
    </location>
</feature>
<evidence type="ECO:0000256" key="5">
    <source>
        <dbReference type="SAM" id="Phobius"/>
    </source>
</evidence>
<proteinExistence type="predicted"/>
<dbReference type="InterPro" id="IPR050638">
    <property type="entry name" value="AA-Vitamin_Transporters"/>
</dbReference>